<sequence>MVDPLSVVTAILTVAQLIRSAASTASQNKSKCLEVAERANNLAYILPCFAHTNDAATARVLERLRDAVGEALRLVRSCQGGVGGMFNGSKRAAQLDGVDKQINNCIMDLNLISQARANNGKPAAAAAQTGVHVDYHSSYYQAHGGGASAAQVVWTPPTPQHAWGTPQHGYYQPPPGYAPYPAYYPAPSASGSNLSSLYTLPTVNKIFKRMLG</sequence>
<proteinExistence type="predicted"/>
<name>A0ACD5XVI0_AVESA</name>
<accession>A0ACD5XVI0</accession>
<evidence type="ECO:0000313" key="2">
    <source>
        <dbReference type="Proteomes" id="UP001732700"/>
    </source>
</evidence>
<dbReference type="Proteomes" id="UP001732700">
    <property type="component" value="Chromosome 5A"/>
</dbReference>
<protein>
    <submittedName>
        <fullName evidence="1">Uncharacterized protein</fullName>
    </submittedName>
</protein>
<keyword evidence="2" id="KW-1185">Reference proteome</keyword>
<dbReference type="EnsemblPlants" id="AVESA.00010b.r2.5AG0860500.1">
    <property type="protein sequence ID" value="AVESA.00010b.r2.5AG0860500.1.CDS.1"/>
    <property type="gene ID" value="AVESA.00010b.r2.5AG0860500"/>
</dbReference>
<evidence type="ECO:0000313" key="1">
    <source>
        <dbReference type="EnsemblPlants" id="AVESA.00010b.r2.5AG0860500.1.CDS.1"/>
    </source>
</evidence>
<organism evidence="1 2">
    <name type="scientific">Avena sativa</name>
    <name type="common">Oat</name>
    <dbReference type="NCBI Taxonomy" id="4498"/>
    <lineage>
        <taxon>Eukaryota</taxon>
        <taxon>Viridiplantae</taxon>
        <taxon>Streptophyta</taxon>
        <taxon>Embryophyta</taxon>
        <taxon>Tracheophyta</taxon>
        <taxon>Spermatophyta</taxon>
        <taxon>Magnoliopsida</taxon>
        <taxon>Liliopsida</taxon>
        <taxon>Poales</taxon>
        <taxon>Poaceae</taxon>
        <taxon>BOP clade</taxon>
        <taxon>Pooideae</taxon>
        <taxon>Poodae</taxon>
        <taxon>Poeae</taxon>
        <taxon>Poeae Chloroplast Group 1 (Aveneae type)</taxon>
        <taxon>Aveninae</taxon>
        <taxon>Avena</taxon>
    </lineage>
</organism>
<reference evidence="1" key="1">
    <citation type="submission" date="2021-05" db="EMBL/GenBank/DDBJ databases">
        <authorList>
            <person name="Scholz U."/>
            <person name="Mascher M."/>
            <person name="Fiebig A."/>
        </authorList>
    </citation>
    <scope>NUCLEOTIDE SEQUENCE [LARGE SCALE GENOMIC DNA]</scope>
</reference>
<reference evidence="1" key="2">
    <citation type="submission" date="2025-09" db="UniProtKB">
        <authorList>
            <consortium name="EnsemblPlants"/>
        </authorList>
    </citation>
    <scope>IDENTIFICATION</scope>
</reference>